<keyword evidence="4 5" id="KW-0408">Iron</keyword>
<protein>
    <recommendedName>
        <fullName evidence="9">Cytochrome P450</fullName>
    </recommendedName>
</protein>
<dbReference type="SUPFAM" id="SSF48264">
    <property type="entry name" value="Cytochrome P450"/>
    <property type="match status" value="1"/>
</dbReference>
<evidence type="ECO:0000256" key="3">
    <source>
        <dbReference type="ARBA" id="ARBA00022723"/>
    </source>
</evidence>
<gene>
    <name evidence="7" type="ORF">RCC_07790</name>
</gene>
<dbReference type="Pfam" id="PF00067">
    <property type="entry name" value="p450"/>
    <property type="match status" value="1"/>
</dbReference>
<dbReference type="InterPro" id="IPR001128">
    <property type="entry name" value="Cyt_P450"/>
</dbReference>
<dbReference type="AlphaFoldDB" id="A0A2D3VL74"/>
<dbReference type="PANTHER" id="PTHR24305">
    <property type="entry name" value="CYTOCHROME P450"/>
    <property type="match status" value="1"/>
</dbReference>
<evidence type="ECO:0000256" key="4">
    <source>
        <dbReference type="ARBA" id="ARBA00023004"/>
    </source>
</evidence>
<dbReference type="EMBL" id="FJUY01000012">
    <property type="protein sequence ID" value="CZT21923.1"/>
    <property type="molecule type" value="Genomic_DNA"/>
</dbReference>
<dbReference type="GO" id="GO:0005506">
    <property type="term" value="F:iron ion binding"/>
    <property type="evidence" value="ECO:0007669"/>
    <property type="project" value="InterPro"/>
</dbReference>
<comment type="cofactor">
    <cofactor evidence="1 5">
        <name>heme</name>
        <dbReference type="ChEBI" id="CHEBI:30413"/>
    </cofactor>
</comment>
<dbReference type="GO" id="GO:0016705">
    <property type="term" value="F:oxidoreductase activity, acting on paired donors, with incorporation or reduction of molecular oxygen"/>
    <property type="evidence" value="ECO:0007669"/>
    <property type="project" value="InterPro"/>
</dbReference>
<dbReference type="GO" id="GO:0020037">
    <property type="term" value="F:heme binding"/>
    <property type="evidence" value="ECO:0007669"/>
    <property type="project" value="InterPro"/>
</dbReference>
<dbReference type="InterPro" id="IPR017972">
    <property type="entry name" value="Cyt_P450_CS"/>
</dbReference>
<dbReference type="PANTHER" id="PTHR24305:SF166">
    <property type="entry name" value="CYTOCHROME P450 12A4, MITOCHONDRIAL-RELATED"/>
    <property type="match status" value="1"/>
</dbReference>
<comment type="similarity">
    <text evidence="2 6">Belongs to the cytochrome P450 family.</text>
</comment>
<dbReference type="Gene3D" id="1.10.630.10">
    <property type="entry name" value="Cytochrome P450"/>
    <property type="match status" value="1"/>
</dbReference>
<evidence type="ECO:0000313" key="7">
    <source>
        <dbReference type="EMBL" id="CZT21923.1"/>
    </source>
</evidence>
<dbReference type="InterPro" id="IPR002401">
    <property type="entry name" value="Cyt_P450_E_grp-I"/>
</dbReference>
<name>A0A2D3VL74_9PEZI</name>
<dbReference type="InterPro" id="IPR036396">
    <property type="entry name" value="Cyt_P450_sf"/>
</dbReference>
<reference evidence="7 8" key="1">
    <citation type="submission" date="2016-03" db="EMBL/GenBank/DDBJ databases">
        <authorList>
            <person name="Ploux O."/>
        </authorList>
    </citation>
    <scope>NUCLEOTIDE SEQUENCE [LARGE SCALE GENOMIC DNA]</scope>
    <source>
        <strain evidence="7 8">URUG2</strain>
    </source>
</reference>
<keyword evidence="8" id="KW-1185">Reference proteome</keyword>
<feature type="binding site" description="axial binding residue" evidence="5">
    <location>
        <position position="503"/>
    </location>
    <ligand>
        <name>heme</name>
        <dbReference type="ChEBI" id="CHEBI:30413"/>
    </ligand>
    <ligandPart>
        <name>Fe</name>
        <dbReference type="ChEBI" id="CHEBI:18248"/>
    </ligandPart>
</feature>
<keyword evidence="5 6" id="KW-0349">Heme</keyword>
<dbReference type="RefSeq" id="XP_023628812.1">
    <property type="nucleotide sequence ID" value="XM_023773044.1"/>
</dbReference>
<evidence type="ECO:0000256" key="2">
    <source>
        <dbReference type="ARBA" id="ARBA00010617"/>
    </source>
</evidence>
<dbReference type="OrthoDB" id="1470350at2759"/>
<evidence type="ECO:0000256" key="6">
    <source>
        <dbReference type="RuleBase" id="RU000461"/>
    </source>
</evidence>
<evidence type="ECO:0000256" key="1">
    <source>
        <dbReference type="ARBA" id="ARBA00001971"/>
    </source>
</evidence>
<dbReference type="PRINTS" id="PR00385">
    <property type="entry name" value="P450"/>
</dbReference>
<keyword evidence="3 5" id="KW-0479">Metal-binding</keyword>
<keyword evidence="6" id="KW-0503">Monooxygenase</keyword>
<evidence type="ECO:0000313" key="8">
    <source>
        <dbReference type="Proteomes" id="UP000225277"/>
    </source>
</evidence>
<dbReference type="PRINTS" id="PR00463">
    <property type="entry name" value="EP450I"/>
</dbReference>
<accession>A0A2D3VL74</accession>
<sequence>MLSMFTVIAALIVIYFSSYGYALLRNYFNARKSGLPYVFVPWDQDGYFWMAASVPLQPFMQRFLPEWIYTRLSLTIYGHEIREKVTPYVKYATPQGNKDTFVLLTTGRYEVSTRDPEIAIDILKRPRDFLTHELTALFMNRFGPNVLTTDRDTWSRHRKIVASTVNEKISKVVFQESLKQTDGLIDEVMNGKSKCETNGMFDMMKKIAINVLSGASMGASVEWNDNANGEPQDGFKLTYIQAVKILVQAVAGPIILPQWFLRNYPRNVPGHKFLGDLSHAIDEFPVHTRDLLEQERQRSVAGETTNSIMSQLIAASEAENKSGQSLSESEQIGNLFIFTVAGFDTTANTLAFSLVLLARYPEWQDWLYEEIRDIVPNDGAEMDYTTVYPKASRVMACMLETLRLYPPLSHIARQTKVEQTIQTSTGTYYFPAKAAVYVNIYALHLEPSVWRNINLADGEEASNDDENRFRPSRWIVKSNDGSQSLHQPPKGMYIPWSGGPRVCPGQKMAQVEFTAIFLKLFSKYRVEAVPRKSESRKDLEKRLEGKLEDAGPVLVLQMRGVYDVGDGEEEGVRMKLCKRV</sequence>
<evidence type="ECO:0008006" key="9">
    <source>
        <dbReference type="Google" id="ProtNLM"/>
    </source>
</evidence>
<proteinExistence type="inferred from homology"/>
<organism evidence="7 8">
    <name type="scientific">Ramularia collo-cygni</name>
    <dbReference type="NCBI Taxonomy" id="112498"/>
    <lineage>
        <taxon>Eukaryota</taxon>
        <taxon>Fungi</taxon>
        <taxon>Dikarya</taxon>
        <taxon>Ascomycota</taxon>
        <taxon>Pezizomycotina</taxon>
        <taxon>Dothideomycetes</taxon>
        <taxon>Dothideomycetidae</taxon>
        <taxon>Mycosphaerellales</taxon>
        <taxon>Mycosphaerellaceae</taxon>
        <taxon>Ramularia</taxon>
    </lineage>
</organism>
<dbReference type="STRING" id="112498.A0A2D3VL74"/>
<dbReference type="GeneID" id="35602900"/>
<dbReference type="GO" id="GO:0004497">
    <property type="term" value="F:monooxygenase activity"/>
    <property type="evidence" value="ECO:0007669"/>
    <property type="project" value="UniProtKB-KW"/>
</dbReference>
<evidence type="ECO:0000256" key="5">
    <source>
        <dbReference type="PIRSR" id="PIRSR602401-1"/>
    </source>
</evidence>
<dbReference type="InterPro" id="IPR050121">
    <property type="entry name" value="Cytochrome_P450_monoxygenase"/>
</dbReference>
<keyword evidence="6" id="KW-0560">Oxidoreductase</keyword>
<dbReference type="Proteomes" id="UP000225277">
    <property type="component" value="Unassembled WGS sequence"/>
</dbReference>
<dbReference type="PROSITE" id="PS00086">
    <property type="entry name" value="CYTOCHROME_P450"/>
    <property type="match status" value="1"/>
</dbReference>